<accession>A0A8H7SGE2</accession>
<proteinExistence type="predicted"/>
<evidence type="ECO:0000313" key="2">
    <source>
        <dbReference type="Proteomes" id="UP000646827"/>
    </source>
</evidence>
<dbReference type="Proteomes" id="UP000646827">
    <property type="component" value="Unassembled WGS sequence"/>
</dbReference>
<keyword evidence="2" id="KW-1185">Reference proteome</keyword>
<dbReference type="AlphaFoldDB" id="A0A8H7SGE2"/>
<dbReference type="EMBL" id="JAEPRB010000003">
    <property type="protein sequence ID" value="KAG2227943.1"/>
    <property type="molecule type" value="Genomic_DNA"/>
</dbReference>
<sequence length="110" mass="12088">MLVNDKMLLQLVEITLSDGGDNENLTTTTTAVFATTILFGLTQAAIMSQGYWFEVWATPSLPPTAANKDTSSLSITTSFVRKDVSTKRIQCVFSIASVGSLKETKWKNRH</sequence>
<protein>
    <submittedName>
        <fullName evidence="1">Uncharacterized protein</fullName>
    </submittedName>
</protein>
<name>A0A8H7SGE2_9FUNG</name>
<comment type="caution">
    <text evidence="1">The sequence shown here is derived from an EMBL/GenBank/DDBJ whole genome shotgun (WGS) entry which is preliminary data.</text>
</comment>
<reference evidence="1 2" key="1">
    <citation type="submission" date="2020-12" db="EMBL/GenBank/DDBJ databases">
        <title>Metabolic potential, ecology and presence of endohyphal bacteria is reflected in genomic diversity of Mucoromycotina.</title>
        <authorList>
            <person name="Muszewska A."/>
            <person name="Okrasinska A."/>
            <person name="Steczkiewicz K."/>
            <person name="Drgas O."/>
            <person name="Orlowska M."/>
            <person name="Perlinska-Lenart U."/>
            <person name="Aleksandrzak-Piekarczyk T."/>
            <person name="Szatraj K."/>
            <person name="Zielenkiewicz U."/>
            <person name="Pilsyk S."/>
            <person name="Malc E."/>
            <person name="Mieczkowski P."/>
            <person name="Kruszewska J.S."/>
            <person name="Biernat P."/>
            <person name="Pawlowska J."/>
        </authorList>
    </citation>
    <scope>NUCLEOTIDE SEQUENCE [LARGE SCALE GENOMIC DNA]</scope>
    <source>
        <strain evidence="1 2">CBS 142.35</strain>
    </source>
</reference>
<organism evidence="1 2">
    <name type="scientific">Circinella minor</name>
    <dbReference type="NCBI Taxonomy" id="1195481"/>
    <lineage>
        <taxon>Eukaryota</taxon>
        <taxon>Fungi</taxon>
        <taxon>Fungi incertae sedis</taxon>
        <taxon>Mucoromycota</taxon>
        <taxon>Mucoromycotina</taxon>
        <taxon>Mucoromycetes</taxon>
        <taxon>Mucorales</taxon>
        <taxon>Lichtheimiaceae</taxon>
        <taxon>Circinella</taxon>
    </lineage>
</organism>
<evidence type="ECO:0000313" key="1">
    <source>
        <dbReference type="EMBL" id="KAG2227943.1"/>
    </source>
</evidence>
<gene>
    <name evidence="1" type="ORF">INT45_011966</name>
</gene>